<evidence type="ECO:0000256" key="4">
    <source>
        <dbReference type="ARBA" id="ARBA00023136"/>
    </source>
</evidence>
<dbReference type="AlphaFoldDB" id="A0A498MCM3"/>
<dbReference type="Proteomes" id="UP000290572">
    <property type="component" value="Unassembled WGS sequence"/>
</dbReference>
<evidence type="ECO:0000256" key="3">
    <source>
        <dbReference type="ARBA" id="ARBA00022989"/>
    </source>
</evidence>
<proteinExistence type="inferred from homology"/>
<dbReference type="InterPro" id="IPR039706">
    <property type="entry name" value="MINAR1-like"/>
</dbReference>
<keyword evidence="2" id="KW-0812">Transmembrane</keyword>
<evidence type="ECO:0000259" key="6">
    <source>
        <dbReference type="Pfam" id="PF06789"/>
    </source>
</evidence>
<accession>A0A498MCM3</accession>
<feature type="domain" description="Major intrinsically disordered Notch2-binding receptor 1-like C-terminal" evidence="6">
    <location>
        <begin position="34"/>
        <end position="105"/>
    </location>
</feature>
<dbReference type="PANTHER" id="PTHR31530:SF4">
    <property type="entry name" value="MAJOR INTRINSICALLY DISORDERED NOTCH2-BINDING RECEPTOR 1-LIKE"/>
    <property type="match status" value="1"/>
</dbReference>
<dbReference type="EMBL" id="QBIY01012755">
    <property type="protein sequence ID" value="RXN17182.1"/>
    <property type="molecule type" value="Genomic_DNA"/>
</dbReference>
<gene>
    <name evidence="7" type="ORF">ROHU_008136</name>
</gene>
<dbReference type="InterPro" id="IPR009626">
    <property type="entry name" value="MINAR1-like_C"/>
</dbReference>
<keyword evidence="4" id="KW-0472">Membrane</keyword>
<dbReference type="Pfam" id="PF06789">
    <property type="entry name" value="MINAR1_C"/>
    <property type="match status" value="1"/>
</dbReference>
<evidence type="ECO:0000256" key="2">
    <source>
        <dbReference type="ARBA" id="ARBA00022692"/>
    </source>
</evidence>
<comment type="similarity">
    <text evidence="1">Belongs to the MINAR family.</text>
</comment>
<reference evidence="7 8" key="1">
    <citation type="submission" date="2018-03" db="EMBL/GenBank/DDBJ databases">
        <title>Draft genome sequence of Rohu Carp (Labeo rohita).</title>
        <authorList>
            <person name="Das P."/>
            <person name="Kushwaha B."/>
            <person name="Joshi C.G."/>
            <person name="Kumar D."/>
            <person name="Nagpure N.S."/>
            <person name="Sahoo L."/>
            <person name="Das S.P."/>
            <person name="Bit A."/>
            <person name="Patnaik S."/>
            <person name="Meher P.K."/>
            <person name="Jayasankar P."/>
            <person name="Koringa P.G."/>
            <person name="Patel N.V."/>
            <person name="Hinsu A.T."/>
            <person name="Kumar R."/>
            <person name="Pandey M."/>
            <person name="Agarwal S."/>
            <person name="Srivastava S."/>
            <person name="Singh M."/>
            <person name="Iquebal M.A."/>
            <person name="Jaiswal S."/>
            <person name="Angadi U.B."/>
            <person name="Kumar N."/>
            <person name="Raza M."/>
            <person name="Shah T.M."/>
            <person name="Rai A."/>
            <person name="Jena J.K."/>
        </authorList>
    </citation>
    <scope>NUCLEOTIDE SEQUENCE [LARGE SCALE GENOMIC DNA]</scope>
    <source>
        <strain evidence="7">DASCIFA01</strain>
        <tissue evidence="7">Testis</tissue>
    </source>
</reference>
<evidence type="ECO:0000313" key="7">
    <source>
        <dbReference type="EMBL" id="RXN17182.1"/>
    </source>
</evidence>
<dbReference type="GO" id="GO:0012505">
    <property type="term" value="C:endomembrane system"/>
    <property type="evidence" value="ECO:0007669"/>
    <property type="project" value="UniProtKB-SubCell"/>
</dbReference>
<comment type="caution">
    <text evidence="7">The sequence shown here is derived from an EMBL/GenBank/DDBJ whole genome shotgun (WGS) entry which is preliminary data.</text>
</comment>
<keyword evidence="3" id="KW-1133">Transmembrane helix</keyword>
<protein>
    <submittedName>
        <fullName evidence="7">UPF0258 protein KIAA1024-like</fullName>
    </submittedName>
</protein>
<dbReference type="PANTHER" id="PTHR31530">
    <property type="entry name" value="MAJOR INTRINSICALLY DISORDERED NOTCH2-BINDING RECEPTOR 1 MINAR1 FAMILY MEMBER"/>
    <property type="match status" value="1"/>
</dbReference>
<sequence length="109" mass="12306">MGPCLRAVQAVHLALQASSGMVLGQTVNGKEKEMEGKPSADSHVFEDRELEKHITPQTLKPKIKQNPLFSHISIIDIEESKSKPSWTIQDYDRHTAHGQLADYMKLSYY</sequence>
<comment type="subcellular location">
    <subcellularLocation>
        <location evidence="5">Endomembrane system</location>
        <topology evidence="5">Single-pass membrane protein</topology>
    </subcellularLocation>
</comment>
<evidence type="ECO:0000313" key="8">
    <source>
        <dbReference type="Proteomes" id="UP000290572"/>
    </source>
</evidence>
<organism evidence="7 8">
    <name type="scientific">Labeo rohita</name>
    <name type="common">Indian major carp</name>
    <name type="synonym">Cyprinus rohita</name>
    <dbReference type="NCBI Taxonomy" id="84645"/>
    <lineage>
        <taxon>Eukaryota</taxon>
        <taxon>Metazoa</taxon>
        <taxon>Chordata</taxon>
        <taxon>Craniata</taxon>
        <taxon>Vertebrata</taxon>
        <taxon>Euteleostomi</taxon>
        <taxon>Actinopterygii</taxon>
        <taxon>Neopterygii</taxon>
        <taxon>Teleostei</taxon>
        <taxon>Ostariophysi</taxon>
        <taxon>Cypriniformes</taxon>
        <taxon>Cyprinidae</taxon>
        <taxon>Labeoninae</taxon>
        <taxon>Labeonini</taxon>
        <taxon>Labeo</taxon>
    </lineage>
</organism>
<evidence type="ECO:0000256" key="5">
    <source>
        <dbReference type="ARBA" id="ARBA00037847"/>
    </source>
</evidence>
<name>A0A498MCM3_LABRO</name>
<keyword evidence="8" id="KW-1185">Reference proteome</keyword>
<evidence type="ECO:0000256" key="1">
    <source>
        <dbReference type="ARBA" id="ARBA00006410"/>
    </source>
</evidence>